<evidence type="ECO:0000256" key="5">
    <source>
        <dbReference type="ARBA" id="ARBA00024732"/>
    </source>
</evidence>
<dbReference type="NCBIfam" id="NF010922">
    <property type="entry name" value="PRK14342.1"/>
    <property type="match status" value="1"/>
</dbReference>
<dbReference type="InterPro" id="IPR045864">
    <property type="entry name" value="aa-tRNA-synth_II/BPL/LPL"/>
</dbReference>
<evidence type="ECO:0000313" key="12">
    <source>
        <dbReference type="EMBL" id="MBD1389774.1"/>
    </source>
</evidence>
<keyword evidence="4 6" id="KW-0012">Acyltransferase</keyword>
<evidence type="ECO:0000256" key="3">
    <source>
        <dbReference type="ARBA" id="ARBA00022679"/>
    </source>
</evidence>
<keyword evidence="2 6" id="KW-0963">Cytoplasm</keyword>
<comment type="subcellular location">
    <subcellularLocation>
        <location evidence="6">Cytoplasm</location>
    </subcellularLocation>
</comment>
<comment type="catalytic activity">
    <reaction evidence="6 7">
        <text>octanoyl-[ACP] + L-lysyl-[protein] = N(6)-octanoyl-L-lysyl-[protein] + holo-[ACP] + H(+)</text>
        <dbReference type="Rhea" id="RHEA:17665"/>
        <dbReference type="Rhea" id="RHEA-COMP:9636"/>
        <dbReference type="Rhea" id="RHEA-COMP:9685"/>
        <dbReference type="Rhea" id="RHEA-COMP:9752"/>
        <dbReference type="Rhea" id="RHEA-COMP:9928"/>
        <dbReference type="ChEBI" id="CHEBI:15378"/>
        <dbReference type="ChEBI" id="CHEBI:29969"/>
        <dbReference type="ChEBI" id="CHEBI:64479"/>
        <dbReference type="ChEBI" id="CHEBI:78463"/>
        <dbReference type="ChEBI" id="CHEBI:78809"/>
        <dbReference type="EC" id="2.3.1.181"/>
    </reaction>
</comment>
<evidence type="ECO:0000256" key="10">
    <source>
        <dbReference type="PIRSR" id="PIRSR016262-3"/>
    </source>
</evidence>
<feature type="binding site" evidence="6 9">
    <location>
        <begin position="149"/>
        <end position="151"/>
    </location>
    <ligand>
        <name>substrate</name>
    </ligand>
</feature>
<evidence type="ECO:0000259" key="11">
    <source>
        <dbReference type="PROSITE" id="PS51733"/>
    </source>
</evidence>
<protein>
    <recommendedName>
        <fullName evidence="6 7">Octanoyltransferase</fullName>
        <ecNumber evidence="6 7">2.3.1.181</ecNumber>
    </recommendedName>
    <alternativeName>
        <fullName evidence="6">Lipoate-protein ligase B</fullName>
    </alternativeName>
    <alternativeName>
        <fullName evidence="6">Lipoyl/octanoyl transferase</fullName>
    </alternativeName>
    <alternativeName>
        <fullName evidence="6">Octanoyl-[acyl-carrier-protein]-protein N-octanoyltransferase</fullName>
    </alternativeName>
</protein>
<comment type="function">
    <text evidence="5 6 7">Catalyzes the transfer of endogenously produced octanoic acid from octanoyl-acyl-carrier-protein onto the lipoyl domains of lipoate-dependent enzymes. Lipoyl-ACP can also act as a substrate although octanoyl-ACP is likely to be the physiological substrate.</text>
</comment>
<dbReference type="PROSITE" id="PS51733">
    <property type="entry name" value="BPL_LPL_CATALYTIC"/>
    <property type="match status" value="1"/>
</dbReference>
<evidence type="ECO:0000313" key="13">
    <source>
        <dbReference type="Proteomes" id="UP000638014"/>
    </source>
</evidence>
<proteinExistence type="inferred from homology"/>
<sequence>MSKLIIRTMGQQPYQQCWQWMQDFTNSRDSSTADELWLLEHNPVFTLGQAGKEEHILSQTDIPIVKADRGGQVTYHGPGQQIIYLLLDLRRLKISVRDLVTHMEQAIISLLNEYGIEAYAKCDAPGVYVDDAKIASLGLRVRKGCTFHGLALNVDMDLSPFLTINPCGYAGMAMTQSSALGGPNTTSEAAPKLAKLLAERLGYAATQDTDQLPSVVND</sequence>
<evidence type="ECO:0000256" key="2">
    <source>
        <dbReference type="ARBA" id="ARBA00022490"/>
    </source>
</evidence>
<comment type="similarity">
    <text evidence="6 7">Belongs to the LipB family.</text>
</comment>
<comment type="pathway">
    <text evidence="1 6 7">Protein modification; protein lipoylation via endogenous pathway; protein N(6)-(lipoyl)lysine from octanoyl-[acyl-carrier-protein]: step 1/2.</text>
</comment>
<dbReference type="GO" id="GO:0009249">
    <property type="term" value="P:protein lipoylation"/>
    <property type="evidence" value="ECO:0007669"/>
    <property type="project" value="InterPro"/>
</dbReference>
<dbReference type="SUPFAM" id="SSF55681">
    <property type="entry name" value="Class II aaRS and biotin synthetases"/>
    <property type="match status" value="1"/>
</dbReference>
<dbReference type="PANTHER" id="PTHR10993:SF7">
    <property type="entry name" value="LIPOYLTRANSFERASE 2, MITOCHONDRIAL-RELATED"/>
    <property type="match status" value="1"/>
</dbReference>
<dbReference type="Proteomes" id="UP000638014">
    <property type="component" value="Unassembled WGS sequence"/>
</dbReference>
<dbReference type="RefSeq" id="WP_191144875.1">
    <property type="nucleotide sequence ID" value="NZ_JACXAF010000012.1"/>
</dbReference>
<gene>
    <name evidence="6 12" type="primary">lipB</name>
    <name evidence="12" type="ORF">IC617_10080</name>
</gene>
<evidence type="ECO:0000256" key="1">
    <source>
        <dbReference type="ARBA" id="ARBA00004821"/>
    </source>
</evidence>
<dbReference type="Pfam" id="PF21948">
    <property type="entry name" value="LplA-B_cat"/>
    <property type="match status" value="1"/>
</dbReference>
<dbReference type="HAMAP" id="MF_00013">
    <property type="entry name" value="LipB"/>
    <property type="match status" value="1"/>
</dbReference>
<dbReference type="InterPro" id="IPR004143">
    <property type="entry name" value="BPL_LPL_catalytic"/>
</dbReference>
<feature type="binding site" evidence="6 9">
    <location>
        <begin position="69"/>
        <end position="76"/>
    </location>
    <ligand>
        <name>substrate</name>
    </ligand>
</feature>
<dbReference type="GO" id="GO:0005737">
    <property type="term" value="C:cytoplasm"/>
    <property type="evidence" value="ECO:0007669"/>
    <property type="project" value="UniProtKB-SubCell"/>
</dbReference>
<keyword evidence="13" id="KW-1185">Reference proteome</keyword>
<dbReference type="PANTHER" id="PTHR10993">
    <property type="entry name" value="OCTANOYLTRANSFERASE"/>
    <property type="match status" value="1"/>
</dbReference>
<dbReference type="GO" id="GO:0033819">
    <property type="term" value="F:lipoyl(octanoyl) transferase activity"/>
    <property type="evidence" value="ECO:0007669"/>
    <property type="project" value="UniProtKB-EC"/>
</dbReference>
<dbReference type="AlphaFoldDB" id="A0A8J6UEQ4"/>
<reference evidence="12" key="1">
    <citation type="submission" date="2020-09" db="EMBL/GenBank/DDBJ databases">
        <title>A novel bacterium of genus Neiella, isolated from South China Sea.</title>
        <authorList>
            <person name="Huang H."/>
            <person name="Mo K."/>
            <person name="Hu Y."/>
        </authorList>
    </citation>
    <scope>NUCLEOTIDE SEQUENCE</scope>
    <source>
        <strain evidence="12">HB171785</strain>
    </source>
</reference>
<dbReference type="PROSITE" id="PS01313">
    <property type="entry name" value="LIPB"/>
    <property type="match status" value="1"/>
</dbReference>
<dbReference type="PIRSF" id="PIRSF016262">
    <property type="entry name" value="LPLase"/>
    <property type="match status" value="1"/>
</dbReference>
<name>A0A8J6UEQ4_9GAMM</name>
<dbReference type="InterPro" id="IPR000544">
    <property type="entry name" value="Octanoyltransferase"/>
</dbReference>
<accession>A0A8J6UEQ4</accession>
<dbReference type="FunFam" id="3.30.930.10:FF:000020">
    <property type="entry name" value="Octanoyltransferase"/>
    <property type="match status" value="1"/>
</dbReference>
<dbReference type="EC" id="2.3.1.181" evidence="6 7"/>
<feature type="site" description="Lowers pKa of active site Cys" evidence="6 10">
    <location>
        <position position="133"/>
    </location>
</feature>
<dbReference type="UniPathway" id="UPA00538">
    <property type="reaction ID" value="UER00592"/>
</dbReference>
<dbReference type="EMBL" id="JACXAF010000012">
    <property type="protein sequence ID" value="MBD1389774.1"/>
    <property type="molecule type" value="Genomic_DNA"/>
</dbReference>
<evidence type="ECO:0000256" key="9">
    <source>
        <dbReference type="PIRSR" id="PIRSR016262-2"/>
    </source>
</evidence>
<organism evidence="12 13">
    <name type="scientific">Neiella litorisoli</name>
    <dbReference type="NCBI Taxonomy" id="2771431"/>
    <lineage>
        <taxon>Bacteria</taxon>
        <taxon>Pseudomonadati</taxon>
        <taxon>Pseudomonadota</taxon>
        <taxon>Gammaproteobacteria</taxon>
        <taxon>Alteromonadales</taxon>
        <taxon>Echinimonadaceae</taxon>
        <taxon>Neiella</taxon>
    </lineage>
</organism>
<feature type="binding site" evidence="6 9">
    <location>
        <begin position="136"/>
        <end position="138"/>
    </location>
    <ligand>
        <name>substrate</name>
    </ligand>
</feature>
<dbReference type="Gene3D" id="3.30.930.10">
    <property type="entry name" value="Bira Bifunctional Protein, Domain 2"/>
    <property type="match status" value="1"/>
</dbReference>
<feature type="active site" description="Acyl-thioester intermediate" evidence="6 8">
    <location>
        <position position="167"/>
    </location>
</feature>
<keyword evidence="3 6" id="KW-0808">Transferase</keyword>
<dbReference type="CDD" id="cd16444">
    <property type="entry name" value="LipB"/>
    <property type="match status" value="1"/>
</dbReference>
<comment type="caution">
    <text evidence="12">The sequence shown here is derived from an EMBL/GenBank/DDBJ whole genome shotgun (WGS) entry which is preliminary data.</text>
</comment>
<evidence type="ECO:0000256" key="6">
    <source>
        <dbReference type="HAMAP-Rule" id="MF_00013"/>
    </source>
</evidence>
<comment type="miscellaneous">
    <text evidence="6">In the reaction, the free carboxyl group of octanoic acid is attached via an amide linkage to the epsilon-amino group of a specific lysine residue of lipoyl domains of lipoate-dependent enzymes.</text>
</comment>
<evidence type="ECO:0000256" key="7">
    <source>
        <dbReference type="PIRNR" id="PIRNR016262"/>
    </source>
</evidence>
<dbReference type="NCBIfam" id="TIGR00214">
    <property type="entry name" value="lipB"/>
    <property type="match status" value="1"/>
</dbReference>
<dbReference type="InterPro" id="IPR020605">
    <property type="entry name" value="Octanoyltransferase_CS"/>
</dbReference>
<evidence type="ECO:0000256" key="8">
    <source>
        <dbReference type="PIRSR" id="PIRSR016262-1"/>
    </source>
</evidence>
<feature type="domain" description="BPL/LPL catalytic" evidence="11">
    <location>
        <begin position="30"/>
        <end position="205"/>
    </location>
</feature>
<evidence type="ECO:0000256" key="4">
    <source>
        <dbReference type="ARBA" id="ARBA00023315"/>
    </source>
</evidence>